<dbReference type="GO" id="GO:0030686">
    <property type="term" value="C:90S preribosome"/>
    <property type="evidence" value="ECO:0007669"/>
    <property type="project" value="EnsemblFungi"/>
</dbReference>
<evidence type="ECO:0000256" key="8">
    <source>
        <dbReference type="ARBA" id="ARBA00023242"/>
    </source>
</evidence>
<evidence type="ECO:0000256" key="6">
    <source>
        <dbReference type="ARBA" id="ARBA00022552"/>
    </source>
</evidence>
<dbReference type="InterPro" id="IPR056473">
    <property type="entry name" value="HEAT_Utp10/HEAT1"/>
</dbReference>
<keyword evidence="14" id="KW-1185">Reference proteome</keyword>
<gene>
    <name evidence="13" type="ORF">CANTADRAFT_7362</name>
</gene>
<comment type="similarity">
    <text evidence="3 11">Belongs to the HEATR1/UTP10 family.</text>
</comment>
<dbReference type="InterPro" id="IPR011989">
    <property type="entry name" value="ARM-like"/>
</dbReference>
<keyword evidence="7" id="KW-0143">Chaperone</keyword>
<dbReference type="Proteomes" id="UP000094285">
    <property type="component" value="Unassembled WGS sequence"/>
</dbReference>
<dbReference type="OrthoDB" id="31183at2759"/>
<dbReference type="GO" id="GO:0005739">
    <property type="term" value="C:mitochondrion"/>
    <property type="evidence" value="ECO:0007669"/>
    <property type="project" value="UniProtKB-ARBA"/>
</dbReference>
<dbReference type="STRING" id="984487.A0A1E4SED5"/>
<dbReference type="Pfam" id="PF12397">
    <property type="entry name" value="U3snoRNP10"/>
    <property type="match status" value="1"/>
</dbReference>
<sequence>MSSLSQQLKAINAINESNASVALDRKSRSKIHSKSLIYEPKVAATQDYDYLYQVGLEGIEEITQIDSRFNKFTQTLFSGTSINLDRNVQSKDIVDQLNKNVEAFLTLIGPYLQLSPAIKALEWLVRRFHINIHNAELFLIVALPYHSQGIFVKILNVIPKGLFPKIFDWLLGYKELLKLVPSSSILKAFHNDFEIFKLYSLFLIEQIKNSTIYKEQLVFYLTFTVQLLASLSKKLETLNEIYMPVVLEVIGVMLTPKDFKFSSSLRHDIKLTSYSIIAVLGSIVPLSHQVTVSITESVLADPKACEQDTIKHTLIALGQLWNFNNQDVSENCFKHLTPETLVANKELISSLTGEYKLNKFLIQYFMATFPHEESYNVFKFIDLNESSFRIIFNKVVVSTSESVRLTAIQILESLLKSNSTFFAASLKDNNLKIDDLEMRLMTTLGGSSDLHSDDIVFDGDIEIDEDEEAHEQPVDIDLESLKTTTANFFVAGQEEFNKLSFALVALLNSQKNSFDKFDQVFASSEASISFYSRVAFSPSVPLIVRVSTLKHIASQLGKVSKSADLYLLVPMFLLGLADSNKQIRSANIEVLQVIRDHTIAIHSGKKKVKTSLYLEDQIYGSTEPGKRAIIPPQDALFLNEVLFKDDLLDDVLLDSMRINHILFLVVFKSSKSGLKKIGQLLLKTFILNQWSLQTLPIVFKWKIWSIMATENAKGGDDRFFFAEDLGEYFNKRQSLIEQADEAKISFFDEIEKPIVGLVGGDPSEKNATKEVSWIIQGLENQSANLQIASNQRLMQVFTCFKSIESRMSIINKLIELLTNEDAIEIDAMETLQSLEIDHELFIAALGNVQLNSQMPEQGVVKRRRRSSSSTKQAMARDDINNMASTHLKKLTVILDVLDKNLRSEASDIARPKLLQALFKILTDLDYLGNDGNLPVLYAQETLASCMFLSIVKMKASAQKYNFDSNSIRADLIVNSIRSSQSPQVQNRLLLVIAELASLAPEIILHSVMPIFTFMGAHTVRQDDEFSNSALQQTIAKVIPALAANGSSSITSEIEFLLTSFVAAFQHIPRHRRVKLFTSLTKTLGYDKSLHALLFLVGQQYVNNYNKNKVTECGAILEFTSSFLKSFSAGEQLEGIERFCELWDQIPSAQIDPNSDEYTKLSTRSIFGLSILSLNDEGLSVMKSQLLKFIGTVLTKDNLNYNGASSIKIKVALVLLDNKVNEVEKTRVLAGFRNVTSFLLSSLDAFTNTTPDKQITSNLYELLANFLDLLPLNYFVDSILDSLNVDKISDSLAIKVARNFAVLSGTKFESELNGSNIDEVLQVSILEKLLPVLIHGIKKNTDIELQQAYLNAFAVIVNKFGLATKELFNATNSKVLIDSLNPITSSNGLLSEQPELIISSVNAITAVVNTLGVKTIGFFPKIVPPALKIWKSTVTSEDEEGARLIQASIMILLSCLIKKIPAFMASSLDSILITILSSDLIDSSIRSNVLGLVVDHMDLSAVLKSLCNIWISKNFYENHNAGNLGLYLKTLELTIEKIDKKSASNQSTLFMKWLILAFEFRHYSESSGNKFDNNTIHRLESSFSTCGISYVMKLNDKSFRPLFANLVRWAVDGEGSNLKNTEVSRLLAFFRFFNKLQEKLKSIVTSYYSYLLDPVSSILTRFAEDKLQETNLRRIILNSLTSSFKYDQDDYWSQQGRFDSISQPLISQLANIEEGIGKYLVKSISSFVNNVASEEYNEKLVHSLIKHISNDGDATSRSKIWTIRTMKSIFQKMGEQWLTYLPTLIPYIAELLEDDDEAVEMESFLKSAQSLKPLFDRVLVQRLKPATQTASGIYIPEKNQEKLNQATVIASGPGITNTTTGEVIPTSVKAGDKVLLPAFGGNPVKIGEEEFLLYTDKEILAKIEN</sequence>
<dbReference type="InterPro" id="IPR040191">
    <property type="entry name" value="UTP10"/>
</dbReference>
<comment type="function">
    <text evidence="11">Involved in nucleolar processing of pre-18S ribosomal RNA.</text>
</comment>
<dbReference type="GO" id="GO:0000472">
    <property type="term" value="P:endonucleolytic cleavage to generate mature 5'-end of SSU-rRNA from (SSU-rRNA, 5.8S rRNA, LSU-rRNA)"/>
    <property type="evidence" value="ECO:0007669"/>
    <property type="project" value="EnsemblFungi"/>
</dbReference>
<dbReference type="InterPro" id="IPR022125">
    <property type="entry name" value="U3snoRNP10_N"/>
</dbReference>
<dbReference type="InterPro" id="IPR016024">
    <property type="entry name" value="ARM-type_fold"/>
</dbReference>
<dbReference type="GO" id="GO:0000480">
    <property type="term" value="P:endonucleolytic cleavage in 5'-ETS of tricistronic rRNA transcript (SSU-rRNA, 5.8S rRNA, LSU-rRNA)"/>
    <property type="evidence" value="ECO:0007669"/>
    <property type="project" value="EnsemblFungi"/>
</dbReference>
<dbReference type="InterPro" id="IPR012954">
    <property type="entry name" value="BP28_C_dom"/>
</dbReference>
<dbReference type="SMART" id="SM00883">
    <property type="entry name" value="Cpn10"/>
    <property type="match status" value="1"/>
</dbReference>
<keyword evidence="6 11" id="KW-0698">rRNA processing</keyword>
<evidence type="ECO:0000259" key="12">
    <source>
        <dbReference type="SMART" id="SM01036"/>
    </source>
</evidence>
<dbReference type="RefSeq" id="XP_020063003.1">
    <property type="nucleotide sequence ID" value="XM_020211103.1"/>
</dbReference>
<dbReference type="GO" id="GO:0033553">
    <property type="term" value="C:rDNA heterochromatin"/>
    <property type="evidence" value="ECO:0007669"/>
    <property type="project" value="EnsemblFungi"/>
</dbReference>
<keyword evidence="5 11" id="KW-0690">Ribosome biogenesis</keyword>
<dbReference type="GO" id="GO:0045943">
    <property type="term" value="P:positive regulation of transcription by RNA polymerase I"/>
    <property type="evidence" value="ECO:0007669"/>
    <property type="project" value="EnsemblFungi"/>
</dbReference>
<evidence type="ECO:0000256" key="11">
    <source>
        <dbReference type="RuleBase" id="RU367065"/>
    </source>
</evidence>
<protein>
    <recommendedName>
        <fullName evidence="4 11">U3 small nucleolar RNA-associated protein 10</fullName>
    </recommendedName>
</protein>
<evidence type="ECO:0000256" key="7">
    <source>
        <dbReference type="ARBA" id="ARBA00023186"/>
    </source>
</evidence>
<dbReference type="Gene3D" id="1.25.10.10">
    <property type="entry name" value="Leucine-rich Repeat Variant"/>
    <property type="match status" value="1"/>
</dbReference>
<comment type="similarity">
    <text evidence="2">Belongs to the GroES chaperonin family.</text>
</comment>
<dbReference type="PRINTS" id="PR00297">
    <property type="entry name" value="CHAPERONIN10"/>
</dbReference>
<dbReference type="GO" id="GO:0000447">
    <property type="term" value="P:endonucleolytic cleavage in ITS1 to separate SSU-rRNA from 5.8S rRNA and LSU-rRNA from tricistronic rRNA transcript (SSU-rRNA, 5.8S rRNA, LSU-rRNA)"/>
    <property type="evidence" value="ECO:0007669"/>
    <property type="project" value="EnsemblFungi"/>
</dbReference>
<accession>A0A1E4SED5</accession>
<dbReference type="Gene3D" id="2.30.33.40">
    <property type="entry name" value="GroES chaperonin"/>
    <property type="match status" value="1"/>
</dbReference>
<dbReference type="FunFam" id="2.30.33.40:FF:000002">
    <property type="entry name" value="10 kDa chaperonin, mitochondrial"/>
    <property type="match status" value="1"/>
</dbReference>
<dbReference type="GO" id="GO:0044183">
    <property type="term" value="F:protein folding chaperone"/>
    <property type="evidence" value="ECO:0007669"/>
    <property type="project" value="InterPro"/>
</dbReference>
<dbReference type="Pfam" id="PF23243">
    <property type="entry name" value="HEAT_HEATR1"/>
    <property type="match status" value="1"/>
</dbReference>
<dbReference type="InterPro" id="IPR037124">
    <property type="entry name" value="Chaperonin_GroES_sf"/>
</dbReference>
<dbReference type="SUPFAM" id="SSF50129">
    <property type="entry name" value="GroES-like"/>
    <property type="match status" value="1"/>
</dbReference>
<dbReference type="Pfam" id="PF00166">
    <property type="entry name" value="Cpn10"/>
    <property type="match status" value="1"/>
</dbReference>
<dbReference type="InterPro" id="IPR011032">
    <property type="entry name" value="GroES-like_sf"/>
</dbReference>
<evidence type="ECO:0000313" key="13">
    <source>
        <dbReference type="EMBL" id="ODV77881.1"/>
    </source>
</evidence>
<evidence type="ECO:0000256" key="9">
    <source>
        <dbReference type="ARBA" id="ARBA00023274"/>
    </source>
</evidence>
<dbReference type="PROSITE" id="PS00681">
    <property type="entry name" value="CHAPERONINS_CPN10"/>
    <property type="match status" value="1"/>
</dbReference>
<dbReference type="PANTHER" id="PTHR13457:SF1">
    <property type="entry name" value="HEAT REPEAT-CONTAINING PROTEIN 1"/>
    <property type="match status" value="1"/>
</dbReference>
<evidence type="ECO:0000313" key="14">
    <source>
        <dbReference type="Proteomes" id="UP000094285"/>
    </source>
</evidence>
<evidence type="ECO:0000256" key="3">
    <source>
        <dbReference type="ARBA" id="ARBA00010559"/>
    </source>
</evidence>
<dbReference type="SUPFAM" id="SSF48371">
    <property type="entry name" value="ARM repeat"/>
    <property type="match status" value="1"/>
</dbReference>
<dbReference type="InterPro" id="IPR018369">
    <property type="entry name" value="Chaprnonin_Cpn10_CS"/>
</dbReference>
<evidence type="ECO:0000256" key="5">
    <source>
        <dbReference type="ARBA" id="ARBA00022517"/>
    </source>
</evidence>
<evidence type="ECO:0000256" key="2">
    <source>
        <dbReference type="ARBA" id="ARBA00006975"/>
    </source>
</evidence>
<dbReference type="Pfam" id="PF08146">
    <property type="entry name" value="BP28CT"/>
    <property type="match status" value="1"/>
</dbReference>
<feature type="domain" description="BP28 C-terminal" evidence="12">
    <location>
        <begin position="1539"/>
        <end position="1690"/>
    </location>
</feature>
<dbReference type="HAMAP" id="MF_00580">
    <property type="entry name" value="CH10"/>
    <property type="match status" value="1"/>
</dbReference>
<dbReference type="GO" id="GO:0005524">
    <property type="term" value="F:ATP binding"/>
    <property type="evidence" value="ECO:0007669"/>
    <property type="project" value="InterPro"/>
</dbReference>
<dbReference type="GeneID" id="30985239"/>
<dbReference type="GO" id="GO:0034455">
    <property type="term" value="C:t-UTP complex"/>
    <property type="evidence" value="ECO:0007669"/>
    <property type="project" value="EnsemblFungi"/>
</dbReference>
<keyword evidence="9 11" id="KW-0687">Ribonucleoprotein</keyword>
<evidence type="ECO:0000256" key="4">
    <source>
        <dbReference type="ARBA" id="ARBA00015399"/>
    </source>
</evidence>
<comment type="subcellular location">
    <subcellularLocation>
        <location evidence="1 11">Nucleus</location>
        <location evidence="1 11">Nucleolus</location>
    </subcellularLocation>
</comment>
<dbReference type="EMBL" id="KV453914">
    <property type="protein sequence ID" value="ODV77881.1"/>
    <property type="molecule type" value="Genomic_DNA"/>
</dbReference>
<dbReference type="SMART" id="SM01036">
    <property type="entry name" value="BP28CT"/>
    <property type="match status" value="1"/>
</dbReference>
<dbReference type="GO" id="GO:0034511">
    <property type="term" value="F:U3 snoRNA binding"/>
    <property type="evidence" value="ECO:0007669"/>
    <property type="project" value="EnsemblFungi"/>
</dbReference>
<evidence type="ECO:0000256" key="10">
    <source>
        <dbReference type="ARBA" id="ARBA00056825"/>
    </source>
</evidence>
<dbReference type="CDD" id="cd00320">
    <property type="entry name" value="cpn10"/>
    <property type="match status" value="1"/>
</dbReference>
<organism evidence="13 14">
    <name type="scientific">Suhomyces tanzawaensis NRRL Y-17324</name>
    <dbReference type="NCBI Taxonomy" id="984487"/>
    <lineage>
        <taxon>Eukaryota</taxon>
        <taxon>Fungi</taxon>
        <taxon>Dikarya</taxon>
        <taxon>Ascomycota</taxon>
        <taxon>Saccharomycotina</taxon>
        <taxon>Pichiomycetes</taxon>
        <taxon>Debaryomycetaceae</taxon>
        <taxon>Suhomyces</taxon>
    </lineage>
</organism>
<dbReference type="GO" id="GO:0030688">
    <property type="term" value="C:preribosome, small subunit precursor"/>
    <property type="evidence" value="ECO:0007669"/>
    <property type="project" value="EnsemblFungi"/>
</dbReference>
<proteinExistence type="inferred from homology"/>
<reference evidence="14" key="1">
    <citation type="submission" date="2016-05" db="EMBL/GenBank/DDBJ databases">
        <title>Comparative genomics of biotechnologically important yeasts.</title>
        <authorList>
            <consortium name="DOE Joint Genome Institute"/>
            <person name="Riley R."/>
            <person name="Haridas S."/>
            <person name="Wolfe K.H."/>
            <person name="Lopes M.R."/>
            <person name="Hittinger C.T."/>
            <person name="Goker M."/>
            <person name="Salamov A."/>
            <person name="Wisecaver J."/>
            <person name="Long T.M."/>
            <person name="Aerts A.L."/>
            <person name="Barry K."/>
            <person name="Choi C."/>
            <person name="Clum A."/>
            <person name="Coughlan A.Y."/>
            <person name="Deshpande S."/>
            <person name="Douglass A.P."/>
            <person name="Hanson S.J."/>
            <person name="Klenk H.-P."/>
            <person name="Labutti K."/>
            <person name="Lapidus A."/>
            <person name="Lindquist E."/>
            <person name="Lipzen A."/>
            <person name="Meier-Kolthoff J.P."/>
            <person name="Ohm R.A."/>
            <person name="Otillar R.P."/>
            <person name="Pangilinan J."/>
            <person name="Peng Y."/>
            <person name="Rokas A."/>
            <person name="Rosa C.A."/>
            <person name="Scheuner C."/>
            <person name="Sibirny A.A."/>
            <person name="Slot J.C."/>
            <person name="Stielow J.B."/>
            <person name="Sun H."/>
            <person name="Kurtzman C.P."/>
            <person name="Blackwell M."/>
            <person name="Grigoriev I.V."/>
            <person name="Jeffries T.W."/>
        </authorList>
    </citation>
    <scope>NUCLEOTIDE SEQUENCE [LARGE SCALE GENOMIC DNA]</scope>
    <source>
        <strain evidence="14">NRRL Y-17324</strain>
    </source>
</reference>
<dbReference type="InterPro" id="IPR020818">
    <property type="entry name" value="Chaperonin_GroES"/>
</dbReference>
<evidence type="ECO:0000256" key="1">
    <source>
        <dbReference type="ARBA" id="ARBA00004604"/>
    </source>
</evidence>
<dbReference type="GO" id="GO:0032040">
    <property type="term" value="C:small-subunit processome"/>
    <property type="evidence" value="ECO:0007669"/>
    <property type="project" value="EnsemblFungi"/>
</dbReference>
<comment type="subunit">
    <text evidence="11">Component of the ribosomal small subunit (SSU) processome.</text>
</comment>
<name>A0A1E4SED5_9ASCO</name>
<comment type="function">
    <text evidence="10">Eukaryotic CPN10 homolog which is essential for mitochondrial protein biogenesis, together with CPN60. Binds to CPN60 in the presence of Mg-ATP and suppresses the ATPase activity of the latter.</text>
</comment>
<dbReference type="PANTHER" id="PTHR13457">
    <property type="entry name" value="BAP28"/>
    <property type="match status" value="1"/>
</dbReference>
<keyword evidence="8 11" id="KW-0539">Nucleus</keyword>